<feature type="domain" description="Shikimate dehydrogenase substrate binding N-terminal" evidence="10">
    <location>
        <begin position="12"/>
        <end position="94"/>
    </location>
</feature>
<keyword evidence="13" id="KW-1185">Reference proteome</keyword>
<evidence type="ECO:0000313" key="13">
    <source>
        <dbReference type="Proteomes" id="UP000324065"/>
    </source>
</evidence>
<keyword evidence="3 8" id="KW-0028">Amino-acid biosynthesis</keyword>
<dbReference type="InterPro" id="IPR011342">
    <property type="entry name" value="Shikimate_DH"/>
</dbReference>
<dbReference type="AlphaFoldDB" id="A0A5M6IFH2"/>
<dbReference type="Gene3D" id="3.40.50.10860">
    <property type="entry name" value="Leucine Dehydrogenase, chain A, domain 1"/>
    <property type="match status" value="1"/>
</dbReference>
<organism evidence="12 13">
    <name type="scientific">Roseospira marina</name>
    <dbReference type="NCBI Taxonomy" id="140057"/>
    <lineage>
        <taxon>Bacteria</taxon>
        <taxon>Pseudomonadati</taxon>
        <taxon>Pseudomonadota</taxon>
        <taxon>Alphaproteobacteria</taxon>
        <taxon>Rhodospirillales</taxon>
        <taxon>Rhodospirillaceae</taxon>
        <taxon>Roseospira</taxon>
    </lineage>
</organism>
<dbReference type="HAMAP" id="MF_00222">
    <property type="entry name" value="Shikimate_DH_AroE"/>
    <property type="match status" value="1"/>
</dbReference>
<keyword evidence="6 8" id="KW-0057">Aromatic amino acid biosynthesis</keyword>
<dbReference type="InterPro" id="IPR006151">
    <property type="entry name" value="Shikm_DH/Glu-tRNA_Rdtase"/>
</dbReference>
<feature type="binding site" evidence="8">
    <location>
        <position position="245"/>
    </location>
    <ligand>
        <name>NADP(+)</name>
        <dbReference type="ChEBI" id="CHEBI:58349"/>
    </ligand>
</feature>
<proteinExistence type="inferred from homology"/>
<accession>A0A5M6IFH2</accession>
<comment type="similarity">
    <text evidence="8">Belongs to the shikimate dehydrogenase family.</text>
</comment>
<feature type="binding site" evidence="8">
    <location>
        <begin position="157"/>
        <end position="162"/>
    </location>
    <ligand>
        <name>NADP(+)</name>
        <dbReference type="ChEBI" id="CHEBI:58349"/>
    </ligand>
</feature>
<dbReference type="OrthoDB" id="9792692at2"/>
<gene>
    <name evidence="8" type="primary">aroE</name>
    <name evidence="12" type="ORF">F1188_07420</name>
</gene>
<comment type="pathway">
    <text evidence="1 8">Metabolic intermediate biosynthesis; chorismate biosynthesis; chorismate from D-erythrose 4-phosphate and phosphoenolpyruvate: step 4/7.</text>
</comment>
<dbReference type="NCBIfam" id="TIGR00507">
    <property type="entry name" value="aroE"/>
    <property type="match status" value="1"/>
</dbReference>
<comment type="caution">
    <text evidence="12">The sequence shown here is derived from an EMBL/GenBank/DDBJ whole genome shotgun (WGS) entry which is preliminary data.</text>
</comment>
<dbReference type="GO" id="GO:0009423">
    <property type="term" value="P:chorismate biosynthetic process"/>
    <property type="evidence" value="ECO:0007669"/>
    <property type="project" value="UniProtKB-UniRule"/>
</dbReference>
<dbReference type="InterPro" id="IPR046346">
    <property type="entry name" value="Aminoacid_DH-like_N_sf"/>
</dbReference>
<dbReference type="GO" id="GO:0009073">
    <property type="term" value="P:aromatic amino acid family biosynthetic process"/>
    <property type="evidence" value="ECO:0007669"/>
    <property type="project" value="UniProtKB-KW"/>
</dbReference>
<feature type="active site" description="Proton acceptor" evidence="8">
    <location>
        <position position="71"/>
    </location>
</feature>
<dbReference type="InterPro" id="IPR013708">
    <property type="entry name" value="Shikimate_DH-bd_N"/>
</dbReference>
<dbReference type="PANTHER" id="PTHR21089">
    <property type="entry name" value="SHIKIMATE DEHYDROGENASE"/>
    <property type="match status" value="1"/>
</dbReference>
<comment type="subunit">
    <text evidence="8">Homodimer.</text>
</comment>
<dbReference type="Gene3D" id="3.40.50.720">
    <property type="entry name" value="NAD(P)-binding Rossmann-like Domain"/>
    <property type="match status" value="1"/>
</dbReference>
<dbReference type="Pfam" id="PF01488">
    <property type="entry name" value="Shikimate_DH"/>
    <property type="match status" value="1"/>
</dbReference>
<feature type="domain" description="SDH C-terminal" evidence="11">
    <location>
        <begin position="245"/>
        <end position="267"/>
    </location>
</feature>
<comment type="catalytic activity">
    <reaction evidence="7 8">
        <text>shikimate + NADP(+) = 3-dehydroshikimate + NADPH + H(+)</text>
        <dbReference type="Rhea" id="RHEA:17737"/>
        <dbReference type="ChEBI" id="CHEBI:15378"/>
        <dbReference type="ChEBI" id="CHEBI:16630"/>
        <dbReference type="ChEBI" id="CHEBI:36208"/>
        <dbReference type="ChEBI" id="CHEBI:57783"/>
        <dbReference type="ChEBI" id="CHEBI:58349"/>
        <dbReference type="EC" id="1.1.1.25"/>
    </reaction>
</comment>
<feature type="binding site" evidence="8">
    <location>
        <begin position="20"/>
        <end position="22"/>
    </location>
    <ligand>
        <name>shikimate</name>
        <dbReference type="ChEBI" id="CHEBI:36208"/>
    </ligand>
</feature>
<protein>
    <recommendedName>
        <fullName evidence="2 8">Shikimate dehydrogenase (NADP(+))</fullName>
        <shortName evidence="8">SDH</shortName>
        <ecNumber evidence="2 8">1.1.1.25</ecNumber>
    </recommendedName>
</protein>
<dbReference type="SUPFAM" id="SSF51735">
    <property type="entry name" value="NAD(P)-binding Rossmann-fold domains"/>
    <property type="match status" value="1"/>
</dbReference>
<sequence length="281" mass="29104">MVPSGAGRVAGVIGWPVGHSRSPRLHGYWLNQYSIDGAYVPLPVAPETAELAFQALPALGFVGANVTVPHKETAFRACATVSERARRIGAVNTLIVRDGALHGDNTDGFGFLENIYQKVPTWSPTDGPAVVLGAGGAARAVCAALLDAGAPVVHLLNRTVERAEAIAADLGGPIQCGSMDTTEAVLGEAGLLVNTTSLGMEGQPPLSVDLTPLASGALVTDLVYAPLETALLAEARARGNPVVDGLGMLLHQGRPGFEAWFGMMPEVTDALRRFVLDGSPA</sequence>
<dbReference type="NCBIfam" id="NF001312">
    <property type="entry name" value="PRK00258.1-4"/>
    <property type="match status" value="1"/>
</dbReference>
<feature type="binding site" evidence="8">
    <location>
        <position position="107"/>
    </location>
    <ligand>
        <name>shikimate</name>
        <dbReference type="ChEBI" id="CHEBI:36208"/>
    </ligand>
</feature>
<dbReference type="InterPro" id="IPR022893">
    <property type="entry name" value="Shikimate_DH_fam"/>
</dbReference>
<evidence type="ECO:0000313" key="12">
    <source>
        <dbReference type="EMBL" id="KAA5606328.1"/>
    </source>
</evidence>
<dbReference type="InterPro" id="IPR036291">
    <property type="entry name" value="NAD(P)-bd_dom_sf"/>
</dbReference>
<dbReference type="CDD" id="cd01065">
    <property type="entry name" value="NAD_bind_Shikimate_DH"/>
    <property type="match status" value="1"/>
</dbReference>
<dbReference type="UniPathway" id="UPA00053">
    <property type="reaction ID" value="UER00087"/>
</dbReference>
<feature type="binding site" evidence="8">
    <location>
        <position position="83"/>
    </location>
    <ligand>
        <name>NADP(+)</name>
        <dbReference type="ChEBI" id="CHEBI:58349"/>
    </ligand>
</feature>
<dbReference type="GO" id="GO:0019632">
    <property type="term" value="P:shikimate metabolic process"/>
    <property type="evidence" value="ECO:0007669"/>
    <property type="project" value="InterPro"/>
</dbReference>
<feature type="binding site" evidence="8">
    <location>
        <position position="92"/>
    </location>
    <ligand>
        <name>shikimate</name>
        <dbReference type="ChEBI" id="CHEBI:36208"/>
    </ligand>
</feature>
<evidence type="ECO:0000259" key="9">
    <source>
        <dbReference type="Pfam" id="PF01488"/>
    </source>
</evidence>
<evidence type="ECO:0000256" key="2">
    <source>
        <dbReference type="ARBA" id="ARBA00012962"/>
    </source>
</evidence>
<dbReference type="Pfam" id="PF18317">
    <property type="entry name" value="SDH_C"/>
    <property type="match status" value="1"/>
</dbReference>
<dbReference type="Pfam" id="PF08501">
    <property type="entry name" value="Shikimate_dh_N"/>
    <property type="match status" value="1"/>
</dbReference>
<feature type="binding site" evidence="8">
    <location>
        <position position="67"/>
    </location>
    <ligand>
        <name>shikimate</name>
        <dbReference type="ChEBI" id="CHEBI:36208"/>
    </ligand>
</feature>
<dbReference type="GO" id="GO:0005829">
    <property type="term" value="C:cytosol"/>
    <property type="evidence" value="ECO:0007669"/>
    <property type="project" value="TreeGrafter"/>
</dbReference>
<evidence type="ECO:0000256" key="4">
    <source>
        <dbReference type="ARBA" id="ARBA00022857"/>
    </source>
</evidence>
<evidence type="ECO:0000256" key="6">
    <source>
        <dbReference type="ARBA" id="ARBA00023141"/>
    </source>
</evidence>
<dbReference type="EC" id="1.1.1.25" evidence="2 8"/>
<evidence type="ECO:0000256" key="5">
    <source>
        <dbReference type="ARBA" id="ARBA00023002"/>
    </source>
</evidence>
<dbReference type="EMBL" id="VWPJ01000005">
    <property type="protein sequence ID" value="KAA5606328.1"/>
    <property type="molecule type" value="Genomic_DNA"/>
</dbReference>
<evidence type="ECO:0000256" key="8">
    <source>
        <dbReference type="HAMAP-Rule" id="MF_00222"/>
    </source>
</evidence>
<feature type="binding site" evidence="8">
    <location>
        <begin position="133"/>
        <end position="137"/>
    </location>
    <ligand>
        <name>NADP(+)</name>
        <dbReference type="ChEBI" id="CHEBI:58349"/>
    </ligand>
</feature>
<dbReference type="Proteomes" id="UP000324065">
    <property type="component" value="Unassembled WGS sequence"/>
</dbReference>
<name>A0A5M6IFH2_9PROT</name>
<evidence type="ECO:0000259" key="10">
    <source>
        <dbReference type="Pfam" id="PF08501"/>
    </source>
</evidence>
<dbReference type="GO" id="GO:0008652">
    <property type="term" value="P:amino acid biosynthetic process"/>
    <property type="evidence" value="ECO:0007669"/>
    <property type="project" value="UniProtKB-KW"/>
</dbReference>
<evidence type="ECO:0000256" key="7">
    <source>
        <dbReference type="ARBA" id="ARBA00049442"/>
    </source>
</evidence>
<evidence type="ECO:0000256" key="1">
    <source>
        <dbReference type="ARBA" id="ARBA00004871"/>
    </source>
</evidence>
<dbReference type="InterPro" id="IPR041121">
    <property type="entry name" value="SDH_C"/>
</dbReference>
<dbReference type="GO" id="GO:0050661">
    <property type="term" value="F:NADP binding"/>
    <property type="evidence" value="ECO:0007669"/>
    <property type="project" value="InterPro"/>
</dbReference>
<comment type="function">
    <text evidence="8">Involved in the biosynthesis of the chorismate, which leads to the biosynthesis of aromatic amino acids. Catalyzes the reversible NADPH linked reduction of 3-dehydroshikimate (DHSA) to yield shikimate (SA).</text>
</comment>
<keyword evidence="5 8" id="KW-0560">Oxidoreductase</keyword>
<feature type="binding site" evidence="8">
    <location>
        <position position="252"/>
    </location>
    <ligand>
        <name>shikimate</name>
        <dbReference type="ChEBI" id="CHEBI:36208"/>
    </ligand>
</feature>
<evidence type="ECO:0000259" key="11">
    <source>
        <dbReference type="Pfam" id="PF18317"/>
    </source>
</evidence>
<dbReference type="GO" id="GO:0004764">
    <property type="term" value="F:shikimate 3-dehydrogenase (NADP+) activity"/>
    <property type="evidence" value="ECO:0007669"/>
    <property type="project" value="UniProtKB-UniRule"/>
</dbReference>
<evidence type="ECO:0000256" key="3">
    <source>
        <dbReference type="ARBA" id="ARBA00022605"/>
    </source>
</evidence>
<dbReference type="PANTHER" id="PTHR21089:SF1">
    <property type="entry name" value="BIFUNCTIONAL 3-DEHYDROQUINATE DEHYDRATASE_SHIKIMATE DEHYDROGENASE, CHLOROPLASTIC"/>
    <property type="match status" value="1"/>
</dbReference>
<keyword evidence="4 8" id="KW-0521">NADP</keyword>
<feature type="domain" description="Quinate/shikimate 5-dehydrogenase/glutamyl-tRNA reductase" evidence="9">
    <location>
        <begin position="129"/>
        <end position="197"/>
    </location>
</feature>
<feature type="binding site" evidence="8">
    <location>
        <position position="224"/>
    </location>
    <ligand>
        <name>shikimate</name>
        <dbReference type="ChEBI" id="CHEBI:36208"/>
    </ligand>
</feature>
<dbReference type="SUPFAM" id="SSF53223">
    <property type="entry name" value="Aminoacid dehydrogenase-like, N-terminal domain"/>
    <property type="match status" value="1"/>
</dbReference>
<reference evidence="12 13" key="1">
    <citation type="submission" date="2019-09" db="EMBL/GenBank/DDBJ databases">
        <title>Genome sequence of Roseospira marina, one of the more divergent members of the non-sulfur purple photosynthetic bacterial family, the Rhodospirillaceae.</title>
        <authorList>
            <person name="Meyer T."/>
            <person name="Kyndt J."/>
        </authorList>
    </citation>
    <scope>NUCLEOTIDE SEQUENCE [LARGE SCALE GENOMIC DNA]</scope>
    <source>
        <strain evidence="12 13">DSM 15113</strain>
    </source>
</reference>
<feature type="binding site" evidence="8">
    <location>
        <position position="222"/>
    </location>
    <ligand>
        <name>NADP(+)</name>
        <dbReference type="ChEBI" id="CHEBI:58349"/>
    </ligand>
</feature>